<evidence type="ECO:0000259" key="1">
    <source>
        <dbReference type="Pfam" id="PF13966"/>
    </source>
</evidence>
<dbReference type="InterPro" id="IPR026960">
    <property type="entry name" value="RVT-Znf"/>
</dbReference>
<gene>
    <name evidence="2" type="ORF">Tci_030933</name>
</gene>
<organism evidence="2">
    <name type="scientific">Tanacetum cinerariifolium</name>
    <name type="common">Dalmatian daisy</name>
    <name type="synonym">Chrysanthemum cinerariifolium</name>
    <dbReference type="NCBI Taxonomy" id="118510"/>
    <lineage>
        <taxon>Eukaryota</taxon>
        <taxon>Viridiplantae</taxon>
        <taxon>Streptophyta</taxon>
        <taxon>Embryophyta</taxon>
        <taxon>Tracheophyta</taxon>
        <taxon>Spermatophyta</taxon>
        <taxon>Magnoliopsida</taxon>
        <taxon>eudicotyledons</taxon>
        <taxon>Gunneridae</taxon>
        <taxon>Pentapetalae</taxon>
        <taxon>asterids</taxon>
        <taxon>campanulids</taxon>
        <taxon>Asterales</taxon>
        <taxon>Asteraceae</taxon>
        <taxon>Asteroideae</taxon>
        <taxon>Anthemideae</taxon>
        <taxon>Anthemidinae</taxon>
        <taxon>Tanacetum</taxon>
    </lineage>
</organism>
<reference evidence="2" key="1">
    <citation type="journal article" date="2019" name="Sci. Rep.">
        <title>Draft genome of Tanacetum cinerariifolium, the natural source of mosquito coil.</title>
        <authorList>
            <person name="Yamashiro T."/>
            <person name="Shiraishi A."/>
            <person name="Satake H."/>
            <person name="Nakayama K."/>
        </authorList>
    </citation>
    <scope>NUCLEOTIDE SEQUENCE</scope>
</reference>
<dbReference type="GO" id="GO:0003964">
    <property type="term" value="F:RNA-directed DNA polymerase activity"/>
    <property type="evidence" value="ECO:0007669"/>
    <property type="project" value="UniProtKB-KW"/>
</dbReference>
<sequence>MISNKQQSIYGTTCGLHDNSSLKSNSGPWYHIMKLKDDLCEVGINLPSIFKRKLENGQPTSFWHANWLGGFPLCESFPCLYRLDSNPDCLVIERSPTVRDNPLNTPTFVVSNAANATAHIRESGLVGRESPPRLSFHWAWQRNLRSAPELDELKNLVSLISQLSLSKEDDSWECTLDASRKFSVKGLRLYIDSYSQTLSSQPTRWNSALPSKININTWWVRNRRMPTRHNLDRRCIDLDSIRCPLCNEDIKTKDHVFVS</sequence>
<dbReference type="PANTHER" id="PTHR36617">
    <property type="entry name" value="PROTEIN, PUTATIVE-RELATED"/>
    <property type="match status" value="1"/>
</dbReference>
<comment type="caution">
    <text evidence="2">The sequence shown here is derived from an EMBL/GenBank/DDBJ whole genome shotgun (WGS) entry which is preliminary data.</text>
</comment>
<keyword evidence="2" id="KW-0695">RNA-directed DNA polymerase</keyword>
<name>A0A6L2LFE5_TANCI</name>
<dbReference type="AlphaFoldDB" id="A0A6L2LFE5"/>
<proteinExistence type="predicted"/>
<keyword evidence="2" id="KW-0548">Nucleotidyltransferase</keyword>
<dbReference type="EMBL" id="BKCJ010004089">
    <property type="protein sequence ID" value="GEU58955.1"/>
    <property type="molecule type" value="Genomic_DNA"/>
</dbReference>
<dbReference type="Pfam" id="PF13966">
    <property type="entry name" value="zf-RVT"/>
    <property type="match status" value="1"/>
</dbReference>
<keyword evidence="2" id="KW-0808">Transferase</keyword>
<feature type="domain" description="Reverse transcriptase zinc-binding" evidence="1">
    <location>
        <begin position="196"/>
        <end position="258"/>
    </location>
</feature>
<dbReference type="PANTHER" id="PTHR36617:SF16">
    <property type="entry name" value="OS04G0516500 PROTEIN"/>
    <property type="match status" value="1"/>
</dbReference>
<accession>A0A6L2LFE5</accession>
<evidence type="ECO:0000313" key="2">
    <source>
        <dbReference type="EMBL" id="GEU58955.1"/>
    </source>
</evidence>
<protein>
    <submittedName>
        <fullName evidence="2">RNA-directed DNA polymerase, eukaryota, reverse transcriptase zinc-binding domain protein</fullName>
    </submittedName>
</protein>